<name>A0A8J3VSU0_9ACTN</name>
<reference evidence="4" key="1">
    <citation type="submission" date="2021-01" db="EMBL/GenBank/DDBJ databases">
        <title>Whole genome shotgun sequence of Rugosimonospora africana NBRC 104875.</title>
        <authorList>
            <person name="Komaki H."/>
            <person name="Tamura T."/>
        </authorList>
    </citation>
    <scope>NUCLEOTIDE SEQUENCE</scope>
    <source>
        <strain evidence="4">NBRC 104875</strain>
    </source>
</reference>
<evidence type="ECO:0000313" key="4">
    <source>
        <dbReference type="EMBL" id="GIH17485.1"/>
    </source>
</evidence>
<comment type="caution">
    <text evidence="4">The sequence shown here is derived from an EMBL/GenBank/DDBJ whole genome shotgun (WGS) entry which is preliminary data.</text>
</comment>
<keyword evidence="5" id="KW-1185">Reference proteome</keyword>
<dbReference type="Proteomes" id="UP000642748">
    <property type="component" value="Unassembled WGS sequence"/>
</dbReference>
<keyword evidence="2" id="KW-0732">Signal</keyword>
<feature type="region of interest" description="Disordered" evidence="1">
    <location>
        <begin position="29"/>
        <end position="48"/>
    </location>
</feature>
<feature type="chain" id="PRO_5038820830" description="AMIN-like domain-containing protein" evidence="2">
    <location>
        <begin position="24"/>
        <end position="231"/>
    </location>
</feature>
<protein>
    <recommendedName>
        <fullName evidence="3">AMIN-like domain-containing protein</fullName>
    </recommendedName>
</protein>
<evidence type="ECO:0000313" key="5">
    <source>
        <dbReference type="Proteomes" id="UP000642748"/>
    </source>
</evidence>
<gene>
    <name evidence="4" type="ORF">Raf01_56570</name>
</gene>
<feature type="signal peptide" evidence="2">
    <location>
        <begin position="1"/>
        <end position="23"/>
    </location>
</feature>
<proteinExistence type="predicted"/>
<feature type="domain" description="AMIN-like" evidence="3">
    <location>
        <begin position="107"/>
        <end position="231"/>
    </location>
</feature>
<organism evidence="4 5">
    <name type="scientific">Rugosimonospora africana</name>
    <dbReference type="NCBI Taxonomy" id="556532"/>
    <lineage>
        <taxon>Bacteria</taxon>
        <taxon>Bacillati</taxon>
        <taxon>Actinomycetota</taxon>
        <taxon>Actinomycetes</taxon>
        <taxon>Micromonosporales</taxon>
        <taxon>Micromonosporaceae</taxon>
        <taxon>Rugosimonospora</taxon>
    </lineage>
</organism>
<dbReference type="AlphaFoldDB" id="A0A8J3VSU0"/>
<dbReference type="InterPro" id="IPR056303">
    <property type="entry name" value="AMIN-like"/>
</dbReference>
<evidence type="ECO:0000259" key="3">
    <source>
        <dbReference type="Pfam" id="PF24837"/>
    </source>
</evidence>
<dbReference type="Pfam" id="PF24837">
    <property type="entry name" value="AMIN-like"/>
    <property type="match status" value="1"/>
</dbReference>
<accession>A0A8J3VSU0</accession>
<sequence>MRTILRRTTVLAALALAGGIATITVPSCTSTASPGPAASGPPATSAPSATSTVAAASTVVPSTVIPSTAIPSTVVPSTVASDLPAPAGTAPVTGTATADPWGPTPPVLTGVRTGRHANFDRTVFDFTGGTPGFRVEYGDLRQEGTGALVPLAGAAHLHVEFTGAYTRDPRTGAGRFDLHTVANPALPTLRQVRFGGEFEAHIAAGLGLTHRAGFRAFALSNPPRVVVDVAH</sequence>
<evidence type="ECO:0000256" key="1">
    <source>
        <dbReference type="SAM" id="MobiDB-lite"/>
    </source>
</evidence>
<evidence type="ECO:0000256" key="2">
    <source>
        <dbReference type="SAM" id="SignalP"/>
    </source>
</evidence>
<dbReference type="RefSeq" id="WP_203921039.1">
    <property type="nucleotide sequence ID" value="NZ_BONZ01000055.1"/>
</dbReference>
<dbReference type="EMBL" id="BONZ01000055">
    <property type="protein sequence ID" value="GIH17485.1"/>
    <property type="molecule type" value="Genomic_DNA"/>
</dbReference>